<comment type="caution">
    <text evidence="1">The sequence shown here is derived from an EMBL/GenBank/DDBJ whole genome shotgun (WGS) entry which is preliminary data.</text>
</comment>
<gene>
    <name evidence="1" type="ORF">GCM10023196_014710</name>
</gene>
<keyword evidence="2" id="KW-1185">Reference proteome</keyword>
<protein>
    <submittedName>
        <fullName evidence="1">Uncharacterized protein</fullName>
    </submittedName>
</protein>
<organism evidence="1 2">
    <name type="scientific">Actinoallomurus vinaceus</name>
    <dbReference type="NCBI Taxonomy" id="1080074"/>
    <lineage>
        <taxon>Bacteria</taxon>
        <taxon>Bacillati</taxon>
        <taxon>Actinomycetota</taxon>
        <taxon>Actinomycetes</taxon>
        <taxon>Streptosporangiales</taxon>
        <taxon>Thermomonosporaceae</taxon>
        <taxon>Actinoallomurus</taxon>
    </lineage>
</organism>
<reference evidence="2" key="1">
    <citation type="journal article" date="2019" name="Int. J. Syst. Evol. Microbiol.">
        <title>The Global Catalogue of Microorganisms (GCM) 10K type strain sequencing project: providing services to taxonomists for standard genome sequencing and annotation.</title>
        <authorList>
            <consortium name="The Broad Institute Genomics Platform"/>
            <consortium name="The Broad Institute Genome Sequencing Center for Infectious Disease"/>
            <person name="Wu L."/>
            <person name="Ma J."/>
        </authorList>
    </citation>
    <scope>NUCLEOTIDE SEQUENCE [LARGE SCALE GENOMIC DNA]</scope>
    <source>
        <strain evidence="2">JCM 17939</strain>
    </source>
</reference>
<dbReference type="EMBL" id="BAABHK010000002">
    <property type="protein sequence ID" value="GAA4622450.1"/>
    <property type="molecule type" value="Genomic_DNA"/>
</dbReference>
<name>A0ABP8U374_9ACTN</name>
<dbReference type="Proteomes" id="UP001501442">
    <property type="component" value="Unassembled WGS sequence"/>
</dbReference>
<evidence type="ECO:0000313" key="2">
    <source>
        <dbReference type="Proteomes" id="UP001501442"/>
    </source>
</evidence>
<accession>A0ABP8U374</accession>
<sequence length="43" mass="4599">MCRPAAVAYVLEMPVLAVRVPPEYGNGTIDIDMGRRPDLGLAA</sequence>
<evidence type="ECO:0000313" key="1">
    <source>
        <dbReference type="EMBL" id="GAA4622450.1"/>
    </source>
</evidence>
<proteinExistence type="predicted"/>